<dbReference type="SUPFAM" id="SSF55797">
    <property type="entry name" value="PR-1-like"/>
    <property type="match status" value="1"/>
</dbReference>
<organism evidence="5">
    <name type="scientific">Hydatigena taeniaeformis</name>
    <name type="common">Feline tapeworm</name>
    <name type="synonym">Taenia taeniaeformis</name>
    <dbReference type="NCBI Taxonomy" id="6205"/>
    <lineage>
        <taxon>Eukaryota</taxon>
        <taxon>Metazoa</taxon>
        <taxon>Spiralia</taxon>
        <taxon>Lophotrochozoa</taxon>
        <taxon>Platyhelminthes</taxon>
        <taxon>Cestoda</taxon>
        <taxon>Eucestoda</taxon>
        <taxon>Cyclophyllidea</taxon>
        <taxon>Taeniidae</taxon>
        <taxon>Hydatigera</taxon>
    </lineage>
</organism>
<feature type="domain" description="SCP" evidence="2">
    <location>
        <begin position="25"/>
        <end position="170"/>
    </location>
</feature>
<dbReference type="Gene3D" id="3.40.33.10">
    <property type="entry name" value="CAP"/>
    <property type="match status" value="1"/>
</dbReference>
<dbReference type="AlphaFoldDB" id="A0A0R3WT72"/>
<dbReference type="WBParaSite" id="TTAC_0000396201-mRNA-1">
    <property type="protein sequence ID" value="TTAC_0000396201-mRNA-1"/>
    <property type="gene ID" value="TTAC_0000396201"/>
</dbReference>
<dbReference type="PANTHER" id="PTHR10334">
    <property type="entry name" value="CYSTEINE-RICH SECRETORY PROTEIN-RELATED"/>
    <property type="match status" value="1"/>
</dbReference>
<keyword evidence="1" id="KW-0732">Signal</keyword>
<dbReference type="Pfam" id="PF00188">
    <property type="entry name" value="CAP"/>
    <property type="match status" value="1"/>
</dbReference>
<dbReference type="InterPro" id="IPR001283">
    <property type="entry name" value="CRISP-related"/>
</dbReference>
<evidence type="ECO:0000259" key="2">
    <source>
        <dbReference type="SMART" id="SM00198"/>
    </source>
</evidence>
<name>A0A0R3WT72_HYDTA</name>
<reference evidence="3 4" key="2">
    <citation type="submission" date="2018-11" db="EMBL/GenBank/DDBJ databases">
        <authorList>
            <consortium name="Pathogen Informatics"/>
        </authorList>
    </citation>
    <scope>NUCLEOTIDE SEQUENCE [LARGE SCALE GENOMIC DNA]</scope>
</reference>
<gene>
    <name evidence="3" type="ORF">TTAC_LOCUS3947</name>
</gene>
<dbReference type="GO" id="GO:0005576">
    <property type="term" value="C:extracellular region"/>
    <property type="evidence" value="ECO:0007669"/>
    <property type="project" value="InterPro"/>
</dbReference>
<keyword evidence="4" id="KW-1185">Reference proteome</keyword>
<evidence type="ECO:0000313" key="3">
    <source>
        <dbReference type="EMBL" id="VDM23825.1"/>
    </source>
</evidence>
<dbReference type="PROSITE" id="PS01009">
    <property type="entry name" value="CRISP_1"/>
    <property type="match status" value="1"/>
</dbReference>
<dbReference type="Proteomes" id="UP000274429">
    <property type="component" value="Unassembled WGS sequence"/>
</dbReference>
<feature type="signal peptide" evidence="1">
    <location>
        <begin position="1"/>
        <end position="18"/>
    </location>
</feature>
<evidence type="ECO:0000313" key="5">
    <source>
        <dbReference type="WBParaSite" id="TTAC_0000396201-mRNA-1"/>
    </source>
</evidence>
<dbReference type="PRINTS" id="PR00837">
    <property type="entry name" value="V5TPXLIKE"/>
</dbReference>
<dbReference type="InterPro" id="IPR018244">
    <property type="entry name" value="Allrgn_V5/Tpx1_CS"/>
</dbReference>
<reference evidence="5" key="1">
    <citation type="submission" date="2017-02" db="UniProtKB">
        <authorList>
            <consortium name="WormBaseParasite"/>
        </authorList>
    </citation>
    <scope>IDENTIFICATION</scope>
</reference>
<evidence type="ECO:0000313" key="4">
    <source>
        <dbReference type="Proteomes" id="UP000274429"/>
    </source>
</evidence>
<evidence type="ECO:0000256" key="1">
    <source>
        <dbReference type="SAM" id="SignalP"/>
    </source>
</evidence>
<dbReference type="OrthoDB" id="674273at2759"/>
<dbReference type="EMBL" id="UYWX01003340">
    <property type="protein sequence ID" value="VDM23825.1"/>
    <property type="molecule type" value="Genomic_DNA"/>
</dbReference>
<protein>
    <submittedName>
        <fullName evidence="5">SCP domain-containing protein</fullName>
    </submittedName>
</protein>
<dbReference type="InterPro" id="IPR035940">
    <property type="entry name" value="CAP_sf"/>
</dbReference>
<accession>A0A0R3WT72</accession>
<proteinExistence type="predicted"/>
<feature type="chain" id="PRO_5043132979" evidence="1">
    <location>
        <begin position="19"/>
        <end position="232"/>
    </location>
</feature>
<dbReference type="SMART" id="SM00198">
    <property type="entry name" value="SCP"/>
    <property type="match status" value="1"/>
</dbReference>
<dbReference type="InterPro" id="IPR014044">
    <property type="entry name" value="CAP_dom"/>
</dbReference>
<sequence>MDVIKKAFCLIILQSAVAFWPTTDVERRQILEAHHRARESVKPPASNMKLMMYSKKLENLAARWASRCVFEHPDRNTYPEYRELGQNLALAAGFTPNITEAACGWRSEIKFYDSVSGRCRHVCGHYTQMIWASSSALGCAMWRCDGVRPDWHNPQYITACQYSPPGNYIGSKPYIQGRSCSRCSPGEQCYRNQCARNARHNQVYPLAKFKSPRYRSLPPCKLPQSYSTFEYG</sequence>